<feature type="compositionally biased region" description="Polar residues" evidence="2">
    <location>
        <begin position="1074"/>
        <end position="1091"/>
    </location>
</feature>
<feature type="region of interest" description="Disordered" evidence="2">
    <location>
        <begin position="2117"/>
        <end position="2315"/>
    </location>
</feature>
<dbReference type="OrthoDB" id="2507336at2759"/>
<feature type="compositionally biased region" description="Low complexity" evidence="2">
    <location>
        <begin position="3167"/>
        <end position="3178"/>
    </location>
</feature>
<feature type="region of interest" description="Disordered" evidence="2">
    <location>
        <begin position="1794"/>
        <end position="1865"/>
    </location>
</feature>
<feature type="region of interest" description="Disordered" evidence="2">
    <location>
        <begin position="3819"/>
        <end position="3960"/>
    </location>
</feature>
<evidence type="ECO:0000256" key="2">
    <source>
        <dbReference type="SAM" id="MobiDB-lite"/>
    </source>
</evidence>
<feature type="compositionally biased region" description="Basic and acidic residues" evidence="2">
    <location>
        <begin position="3296"/>
        <end position="3319"/>
    </location>
</feature>
<evidence type="ECO:0000256" key="1">
    <source>
        <dbReference type="SAM" id="Coils"/>
    </source>
</evidence>
<feature type="region of interest" description="Disordered" evidence="2">
    <location>
        <begin position="785"/>
        <end position="946"/>
    </location>
</feature>
<feature type="region of interest" description="Disordered" evidence="2">
    <location>
        <begin position="1672"/>
        <end position="1712"/>
    </location>
</feature>
<feature type="compositionally biased region" description="Polar residues" evidence="2">
    <location>
        <begin position="3143"/>
        <end position="3152"/>
    </location>
</feature>
<feature type="compositionally biased region" description="Basic residues" evidence="2">
    <location>
        <begin position="3026"/>
        <end position="3037"/>
    </location>
</feature>
<feature type="region of interest" description="Disordered" evidence="2">
    <location>
        <begin position="2745"/>
        <end position="3441"/>
    </location>
</feature>
<feature type="compositionally biased region" description="Low complexity" evidence="2">
    <location>
        <begin position="196"/>
        <end position="210"/>
    </location>
</feature>
<feature type="compositionally biased region" description="Polar residues" evidence="2">
    <location>
        <begin position="1"/>
        <end position="34"/>
    </location>
</feature>
<feature type="compositionally biased region" description="Low complexity" evidence="2">
    <location>
        <begin position="2288"/>
        <end position="2315"/>
    </location>
</feature>
<feature type="region of interest" description="Disordered" evidence="2">
    <location>
        <begin position="1594"/>
        <end position="1613"/>
    </location>
</feature>
<feature type="compositionally biased region" description="Low complexity" evidence="2">
    <location>
        <begin position="251"/>
        <end position="387"/>
    </location>
</feature>
<feature type="coiled-coil region" evidence="1">
    <location>
        <begin position="3695"/>
        <end position="3741"/>
    </location>
</feature>
<feature type="compositionally biased region" description="Pro residues" evidence="2">
    <location>
        <begin position="2417"/>
        <end position="2436"/>
    </location>
</feature>
<evidence type="ECO:0000313" key="5">
    <source>
        <dbReference type="Proteomes" id="UP000054477"/>
    </source>
</evidence>
<feature type="compositionally biased region" description="Pro residues" evidence="2">
    <location>
        <begin position="3278"/>
        <end position="3290"/>
    </location>
</feature>
<feature type="compositionally biased region" description="Basic residues" evidence="2">
    <location>
        <begin position="2777"/>
        <end position="2787"/>
    </location>
</feature>
<feature type="compositionally biased region" description="Basic and acidic residues" evidence="2">
    <location>
        <begin position="2997"/>
        <end position="3017"/>
    </location>
</feature>
<dbReference type="PANTHER" id="PTHR34491:SF156">
    <property type="entry name" value="KINESIN MOTOR DOMAIN-CONTAINING PROTEIN"/>
    <property type="match status" value="1"/>
</dbReference>
<feature type="compositionally biased region" description="Low complexity" evidence="2">
    <location>
        <begin position="1334"/>
        <end position="1348"/>
    </location>
</feature>
<feature type="compositionally biased region" description="Basic and acidic residues" evidence="2">
    <location>
        <begin position="3059"/>
        <end position="3133"/>
    </location>
</feature>
<feature type="compositionally biased region" description="Low complexity" evidence="2">
    <location>
        <begin position="1910"/>
        <end position="1923"/>
    </location>
</feature>
<feature type="compositionally biased region" description="Pro residues" evidence="2">
    <location>
        <begin position="3835"/>
        <end position="3859"/>
    </location>
</feature>
<feature type="compositionally biased region" description="Polar residues" evidence="2">
    <location>
        <begin position="1800"/>
        <end position="1812"/>
    </location>
</feature>
<feature type="compositionally biased region" description="Pro residues" evidence="2">
    <location>
        <begin position="2219"/>
        <end position="2231"/>
    </location>
</feature>
<feature type="compositionally biased region" description="Low complexity" evidence="2">
    <location>
        <begin position="2594"/>
        <end position="2609"/>
    </location>
</feature>
<protein>
    <recommendedName>
        <fullName evidence="3">PH domain-containing protein</fullName>
    </recommendedName>
</protein>
<feature type="region of interest" description="Disordered" evidence="2">
    <location>
        <begin position="1218"/>
        <end position="1246"/>
    </location>
</feature>
<feature type="region of interest" description="Disordered" evidence="2">
    <location>
        <begin position="229"/>
        <end position="402"/>
    </location>
</feature>
<feature type="region of interest" description="Disordered" evidence="2">
    <location>
        <begin position="679"/>
        <end position="715"/>
    </location>
</feature>
<feature type="compositionally biased region" description="Low complexity" evidence="2">
    <location>
        <begin position="2846"/>
        <end position="2858"/>
    </location>
</feature>
<feature type="region of interest" description="Disordered" evidence="2">
    <location>
        <begin position="962"/>
        <end position="1098"/>
    </location>
</feature>
<feature type="compositionally biased region" description="Low complexity" evidence="2">
    <location>
        <begin position="1019"/>
        <end position="1051"/>
    </location>
</feature>
<feature type="compositionally biased region" description="Low complexity" evidence="2">
    <location>
        <begin position="35"/>
        <end position="46"/>
    </location>
</feature>
<feature type="compositionally biased region" description="Basic and acidic residues" evidence="2">
    <location>
        <begin position="3351"/>
        <end position="3360"/>
    </location>
</feature>
<feature type="compositionally biased region" description="Basic and acidic residues" evidence="2">
    <location>
        <begin position="2191"/>
        <end position="2207"/>
    </location>
</feature>
<reference evidence="5" key="2">
    <citation type="submission" date="2015-01" db="EMBL/GenBank/DDBJ databases">
        <title>Evolutionary Origins and Diversification of the Mycorrhizal Mutualists.</title>
        <authorList>
            <consortium name="DOE Joint Genome Institute"/>
            <consortium name="Mycorrhizal Genomics Consortium"/>
            <person name="Kohler A."/>
            <person name="Kuo A."/>
            <person name="Nagy L.G."/>
            <person name="Floudas D."/>
            <person name="Copeland A."/>
            <person name="Barry K.W."/>
            <person name="Cichocki N."/>
            <person name="Veneault-Fourrey C."/>
            <person name="LaButti K."/>
            <person name="Lindquist E.A."/>
            <person name="Lipzen A."/>
            <person name="Lundell T."/>
            <person name="Morin E."/>
            <person name="Murat C."/>
            <person name="Riley R."/>
            <person name="Ohm R."/>
            <person name="Sun H."/>
            <person name="Tunlid A."/>
            <person name="Henrissat B."/>
            <person name="Grigoriev I.V."/>
            <person name="Hibbett D.S."/>
            <person name="Martin F."/>
        </authorList>
    </citation>
    <scope>NUCLEOTIDE SEQUENCE [LARGE SCALE GENOMIC DNA]</scope>
    <source>
        <strain evidence="5">LaAM-08-1</strain>
    </source>
</reference>
<feature type="compositionally biased region" description="Polar residues" evidence="2">
    <location>
        <begin position="101"/>
        <end position="127"/>
    </location>
</feature>
<feature type="compositionally biased region" description="Polar residues" evidence="2">
    <location>
        <begin position="3951"/>
        <end position="3960"/>
    </location>
</feature>
<feature type="compositionally biased region" description="Low complexity" evidence="2">
    <location>
        <begin position="1476"/>
        <end position="1527"/>
    </location>
</feature>
<feature type="compositionally biased region" description="Low complexity" evidence="2">
    <location>
        <begin position="934"/>
        <end position="946"/>
    </location>
</feature>
<dbReference type="EMBL" id="KN838614">
    <property type="protein sequence ID" value="KIK01019.1"/>
    <property type="molecule type" value="Genomic_DNA"/>
</dbReference>
<feature type="compositionally biased region" description="Pro residues" evidence="2">
    <location>
        <begin position="1528"/>
        <end position="1544"/>
    </location>
</feature>
<feature type="region of interest" description="Disordered" evidence="2">
    <location>
        <begin position="1476"/>
        <end position="1552"/>
    </location>
</feature>
<feature type="compositionally biased region" description="Pro residues" evidence="2">
    <location>
        <begin position="1287"/>
        <end position="1299"/>
    </location>
</feature>
<feature type="compositionally biased region" description="Low complexity" evidence="2">
    <location>
        <begin position="1931"/>
        <end position="1942"/>
    </location>
</feature>
<proteinExistence type="predicted"/>
<feature type="compositionally biased region" description="Basic residues" evidence="2">
    <location>
        <begin position="2859"/>
        <end position="2876"/>
    </location>
</feature>
<feature type="coiled-coil region" evidence="1">
    <location>
        <begin position="3555"/>
        <end position="3625"/>
    </location>
</feature>
<feature type="region of interest" description="Disordered" evidence="2">
    <location>
        <begin position="1"/>
        <end position="216"/>
    </location>
</feature>
<feature type="region of interest" description="Disordered" evidence="2">
    <location>
        <begin position="414"/>
        <end position="440"/>
    </location>
</feature>
<feature type="compositionally biased region" description="Polar residues" evidence="2">
    <location>
        <begin position="992"/>
        <end position="1017"/>
    </location>
</feature>
<feature type="compositionally biased region" description="Basic and acidic residues" evidence="2">
    <location>
        <begin position="3463"/>
        <end position="3505"/>
    </location>
</feature>
<feature type="domain" description="PH" evidence="3">
    <location>
        <begin position="509"/>
        <end position="636"/>
    </location>
</feature>
<dbReference type="SMART" id="SM00233">
    <property type="entry name" value="PH"/>
    <property type="match status" value="1"/>
</dbReference>
<dbReference type="Proteomes" id="UP000054477">
    <property type="component" value="Unassembled WGS sequence"/>
</dbReference>
<feature type="compositionally biased region" description="Basic and acidic residues" evidence="2">
    <location>
        <begin position="147"/>
        <end position="164"/>
    </location>
</feature>
<feature type="compositionally biased region" description="Low complexity" evidence="2">
    <location>
        <begin position="1813"/>
        <end position="1825"/>
    </location>
</feature>
<feature type="compositionally biased region" description="Low complexity" evidence="2">
    <location>
        <begin position="1628"/>
        <end position="1650"/>
    </location>
</feature>
<feature type="compositionally biased region" description="Low complexity" evidence="2">
    <location>
        <begin position="2407"/>
        <end position="2416"/>
    </location>
</feature>
<feature type="compositionally biased region" description="Polar residues" evidence="2">
    <location>
        <begin position="1594"/>
        <end position="1605"/>
    </location>
</feature>
<name>A0A0C9XHM1_9AGAR</name>
<dbReference type="PANTHER" id="PTHR34491">
    <property type="entry name" value="A-TYPE INCLUSION PROTEIN, PUTATIVE-RELATED"/>
    <property type="match status" value="1"/>
</dbReference>
<dbReference type="SUPFAM" id="SSF50729">
    <property type="entry name" value="PH domain-like"/>
    <property type="match status" value="1"/>
</dbReference>
<gene>
    <name evidence="4" type="ORF">K443DRAFT_7260</name>
</gene>
<feature type="compositionally biased region" description="Acidic residues" evidence="2">
    <location>
        <begin position="75"/>
        <end position="100"/>
    </location>
</feature>
<feature type="region of interest" description="Disordered" evidence="2">
    <location>
        <begin position="2688"/>
        <end position="2713"/>
    </location>
</feature>
<feature type="compositionally biased region" description="Low complexity" evidence="2">
    <location>
        <begin position="2766"/>
        <end position="2776"/>
    </location>
</feature>
<feature type="compositionally biased region" description="Low complexity" evidence="2">
    <location>
        <begin position="874"/>
        <end position="903"/>
    </location>
</feature>
<evidence type="ECO:0000259" key="3">
    <source>
        <dbReference type="SMART" id="SM00233"/>
    </source>
</evidence>
<feature type="compositionally biased region" description="Polar residues" evidence="2">
    <location>
        <begin position="817"/>
        <end position="873"/>
    </location>
</feature>
<feature type="compositionally biased region" description="Polar residues" evidence="2">
    <location>
        <begin position="1311"/>
        <end position="1322"/>
    </location>
</feature>
<dbReference type="STRING" id="1095629.A0A0C9XHM1"/>
<feature type="region of interest" description="Disordered" evidence="2">
    <location>
        <begin position="3459"/>
        <end position="3530"/>
    </location>
</feature>
<feature type="region of interest" description="Disordered" evidence="2">
    <location>
        <begin position="1627"/>
        <end position="1650"/>
    </location>
</feature>
<feature type="compositionally biased region" description="Basic and acidic residues" evidence="2">
    <location>
        <begin position="2970"/>
        <end position="2979"/>
    </location>
</feature>
<feature type="compositionally biased region" description="Basic residues" evidence="2">
    <location>
        <begin position="2633"/>
        <end position="2643"/>
    </location>
</feature>
<keyword evidence="5" id="KW-1185">Reference proteome</keyword>
<feature type="compositionally biased region" description="Basic and acidic residues" evidence="2">
    <location>
        <begin position="3367"/>
        <end position="3377"/>
    </location>
</feature>
<feature type="region of interest" description="Disordered" evidence="2">
    <location>
        <begin position="1897"/>
        <end position="1956"/>
    </location>
</feature>
<feature type="compositionally biased region" description="Polar residues" evidence="2">
    <location>
        <begin position="2232"/>
        <end position="2243"/>
    </location>
</feature>
<feature type="compositionally biased region" description="Low complexity" evidence="2">
    <location>
        <begin position="1679"/>
        <end position="1707"/>
    </location>
</feature>
<feature type="compositionally biased region" description="Low complexity" evidence="2">
    <location>
        <begin position="128"/>
        <end position="142"/>
    </location>
</feature>
<reference evidence="4 5" key="1">
    <citation type="submission" date="2014-04" db="EMBL/GenBank/DDBJ databases">
        <authorList>
            <consortium name="DOE Joint Genome Institute"/>
            <person name="Kuo A."/>
            <person name="Kohler A."/>
            <person name="Nagy L.G."/>
            <person name="Floudas D."/>
            <person name="Copeland A."/>
            <person name="Barry K.W."/>
            <person name="Cichocki N."/>
            <person name="Veneault-Fourrey C."/>
            <person name="LaButti K."/>
            <person name="Lindquist E.A."/>
            <person name="Lipzen A."/>
            <person name="Lundell T."/>
            <person name="Morin E."/>
            <person name="Murat C."/>
            <person name="Sun H."/>
            <person name="Tunlid A."/>
            <person name="Henrissat B."/>
            <person name="Grigoriev I.V."/>
            <person name="Hibbett D.S."/>
            <person name="Martin F."/>
            <person name="Nordberg H.P."/>
            <person name="Cantor M.N."/>
            <person name="Hua S.X."/>
        </authorList>
    </citation>
    <scope>NUCLEOTIDE SEQUENCE [LARGE SCALE GENOMIC DNA]</scope>
    <source>
        <strain evidence="4 5">LaAM-08-1</strain>
    </source>
</reference>
<evidence type="ECO:0000313" key="4">
    <source>
        <dbReference type="EMBL" id="KIK01019.1"/>
    </source>
</evidence>
<keyword evidence="1" id="KW-0175">Coiled coil</keyword>
<organism evidence="4 5">
    <name type="scientific">Laccaria amethystina LaAM-08-1</name>
    <dbReference type="NCBI Taxonomy" id="1095629"/>
    <lineage>
        <taxon>Eukaryota</taxon>
        <taxon>Fungi</taxon>
        <taxon>Dikarya</taxon>
        <taxon>Basidiomycota</taxon>
        <taxon>Agaricomycotina</taxon>
        <taxon>Agaricomycetes</taxon>
        <taxon>Agaricomycetidae</taxon>
        <taxon>Agaricales</taxon>
        <taxon>Agaricineae</taxon>
        <taxon>Hydnangiaceae</taxon>
        <taxon>Laccaria</taxon>
    </lineage>
</organism>
<feature type="compositionally biased region" description="Low complexity" evidence="2">
    <location>
        <begin position="962"/>
        <end position="991"/>
    </location>
</feature>
<feature type="compositionally biased region" description="Low complexity" evidence="2">
    <location>
        <begin position="2896"/>
        <end position="2956"/>
    </location>
</feature>
<feature type="region of interest" description="Disordered" evidence="2">
    <location>
        <begin position="1280"/>
        <end position="1348"/>
    </location>
</feature>
<feature type="region of interest" description="Disordered" evidence="2">
    <location>
        <begin position="2404"/>
        <end position="2479"/>
    </location>
</feature>
<accession>A0A0C9XHM1</accession>
<feature type="region of interest" description="Disordered" evidence="2">
    <location>
        <begin position="2564"/>
        <end position="2664"/>
    </location>
</feature>
<dbReference type="HOGENOM" id="CLU_224853_0_0_1"/>
<dbReference type="InterPro" id="IPR001849">
    <property type="entry name" value="PH_domain"/>
</dbReference>
<sequence>MASYSSDPWSPRQTTENTFTPTGTSQTPLSTSRHSYTSQSDTQRQSSDGDDSAHNMRRIVISPSPSRENSHSDDTYSDDNSLEEVEATLNNLDDEFEDTEQALSHWTRGSSRQSYTSPGTFTSSYTGSPSFTSLPTFTSRSPVLPHADPRMRLSRITERTEESRPTSGAFSAPAARQVTRTPDNLRRSALLGGGTPSHSRSSTDPSSDRTLPPPGRTTELIAVFEAQSPGGHGRAASTPGFRASSPLVPPTTTTGYEYGSTSYGYGSTSYGYESRSSSPTKSSGSSGSYTGPSLLSPPVHATSSGFRSTTPGGTRTGTGSYTSPPTYTATPSTFSNTLTQSYTNTNTNTYTTGTPYTQSATGTPYTQSVTGTPYTTTGSFTQTSATPPAGLRRPQTSPRSPLASVRNVVALWKERTPTKSGERPGIGSGSSVSPPLPDEEGLFGIRRRVQRAGQRLRETSMRDPIAPTRSGDQLVATDNASIRSIRSGVLPSGFDAAEFSPYTQSEEAPLHIGMLWYLNVHASPPYRWQRCQALLYPHMLLLSWLSPGGGRGIVALDLLNCTSVQSAPSPTHPSARDDVGTFAARLQSSERDGQPLMDMLVPFHMLYADGVERLAAESLLERQKWVNRLWEAVNRPVAMPESSSITRSPTGSIRTILSIDSRSSNSSVGSRSTVFVPPLSSIPDISDAQSSHSYRSGHSRHSSLVSSHHTGTVDDMAIQNQEYVYPGDRRVINPQRGTSLRRTGSTGDLEEEFRSVLERARGARPGLGFPSQVLGGSPVTISSGSSLGKNIFVTPPPSIGRGSDKARSDITDEQFFSAGSSGTRSNVSSTYFSQSPASFTSSGDLQTTTGLRSDTITGLTSDTQAGPSTFSMTRGSLSDSGSYLGDSRGDSASLTAISSTTLSRTREVRRRAGTGTRSSTLLSEGNSDKENYVSGSGSYSSGSYTPGSGTYTPGSGSYVAGSGSGSYTESGSYTPGSGSYTPGSGSFTSGSRTLESGSYTPSGSYTASGSYTPSRSYVGSGSYTPSGSHTPSSGSYTLENGSRTLRSDGSSSSGGIGRTPISSSETGYDICPSSDFTSLEPTPFTSDTETATPIAPPSVVSDAASDILLEKYVTASQGSTEYISASQGSAEYLTAEIPSSGESTVSFESLSSIPSLSSYKTAKSVSSYRTASEPGEPTEYVTADLCPSEPATEYITADLCLSEPATEYITAELCPSEVEDIPSEKSTPRLSSLHLSSEPDEEEEVKSIHRVPSLVPTIRSLSSISDLLPEDIPLPTSLYSSSATPTPVVPPLSTLPPTPLQSTEESPDVPTPSSLRTPTVTAVTRRLETEDSESLVSSLPPSTLPPTTFGSETSVLTPSSLVISSGSTTAGTLPPSTARISPTTIATVTSSLSSTISDSVDLTTFTQSSSSLALPPQRWDAESNVSYESSMLEPSPSLLSMALPEGPDASFETSILRASGSVSSIDRLSTIPQSPLTSASASAQSPLQSLTPVPRLPPSISSSSDVVTPTSLSSSVSTQSPLQSLQSPSPPRLPPPRLPSPRLPPSSTYSDDAMTPTSLFLSVSAHSPLQSLTPVLRLSPSIVSASDMATPASLASSERAQSPLRSLTPVPSLPLTVSSATDVRTPASLSLSLPSSSSLGRTPSTFSSSSFVSQSSLSSYIFDSRSLLEEPGFDVDLGTEPSTEPSLLTTPPGSTRLPSLAPSSAPSTDLVTPEGSVVVSFSTPHGAADTEQSSLKTMETESAVTERDIGRDIDRLAEELRRYNDARGLENQDVGNSIRALQDELRDLSEFLRRAPSPEAVQQTTRPQSVPVTTTPRPQIQPQTTLETPRRVQLVDRAAGGSSVVSSLRPGGPRDMDPGVSLSRATSSASSIGSFLSSHHSDDDLLEVSYMDMPPSPPLWVGSGTDIEEPLPLSTSLSSSPESSPTPPLSPSSSSSSSVTETETVRPITSPPDVLGPLSAIQEQLNALQDGQVLTNELLGTLRDRPVPVPEDHTAELADRLHRIEELLRDLLGQEHPRAPQVVIERAPTEPSEVAESISGSTSSEGRMQAIDHLRDILRNIGGATEPHMPIPVAPTMGPSLSQQLDEILSTGSALPPLQIQHPPPFVPFVFEPTDRSRLRSTSPISIETLPTRPYTEPPLPEAVYRDPRGAGRQRTVSRRIPPRPERTVPQVSSVFPPQEPIQYPADEDAERILRDQRRQRDERHQEPITQPETFHLGPGPPPGPGHPPPISTQDIPPRSQTAPHDLGSGDPRRGPSWYLPSRDQRHRPPPIVPPPSILQQGQPRPMPQQVAQAQQVPQMPLPGQQQQVPRPGQQQVPTYLPMPAGPTVVQMPPLFNSLLEILRENRLAQLATVDQQRELMRYMRGLNGWLERDVRDRQSELRGVIARVDQLRDDLRGMRTQVQVIGDDSSSTGSPDGPPGPQMPQPQFRPGPQMPTPHHIGGPQMPTPHHIGGPQMPTPHHMGGPQMPQPQHVTGLPPGFQPYPMQPVIPQVIPQERRTPTPPFPPVIPQMPQQQPGFIMVNQPGVPVIPMDGFRPPSRMHSVPPPQHMEEPSIPFIPPITVSHSTGSPRRYPMQMQMPVHPMGPSVIHVPAEEPSSSAHSSSPSRGGARSRDRDYRDSRHRRPSRSESRRTRSSRRPRSRSYSRSSGTQSPPQQLFVTPVPGMAPGMIPAVMQDPRLQHPPPVHVIPPSTPGSAFSRGGPRHPELQGQLPQQQPPSTIVIQQPGQQPMMGQAPMPMMGQPIMTAPSGFPYAPPGTAPVILQEGSPPSSRSSSRTRSSRSRRRRRTTPPIMAVPPAAPPIILADTRRSSSPGRPLEPYMQMPPAPTILQSQPLGAGPQGAVFMVPSRSRSPRSGSSRSPRRRRSRSPRRRSRSPRRRSDSYERPVIIGGTPGPVYPQYPQYSQPTGTAPTQVLLPGGVVGQPPAVVVAGSRSSSRSRSPRQQAVPIIVPPIQQQPTYRDHPSPPRSPRRRETSPRREAYPAYPAPVVIPSGYSTRRGYDSPSPRRGERYPRDRGRYYSDYSPSPTRRRRESRRRYSPSRDDDYRGRRRSPSRYGPFRDYTRSPTREGDPRGPRDRPPRRYPEDREDDPRAPRDRLRRRYPEDRSPTRESDPRGPRDRPPRRYPEDRSPEHLRRPPTGIHGTLRTSRPPSTEYQEHRPGDAPHGPSRRPSSQSPTRVPAPTTRGPEHVQADDDDYRAPPIRVTVPTSQQRPPTVMTLEPEELHGVSRVPTRHRPSGADYRMRPSTYRPDEPEYDEGDSRRPPASVHRVPMSRRSSPSSSPPSRRPSPPSRPSTRPQELHRPADVTEDDAGRPARTHETGDQPIHGILRPPRSGASTRADDFDDFDAPGPARTHETGDEPIHGILRPPRTEASTRADDFDAPGPLPPRSHATGDSGRYFPPPSVVRPGPLYTDADAPHVTPPDRRATATPFDLGPADDQRERLERLDEVALRLHDAAVAAQEAEDQREAEFRHHEEERQRLFQDNEERRNEDSRARNDTIWRELDSRLAALPPPTSAPAISAQDVEGEPLASDRASIASIRTAAQQAASQHASDVLETIRLEREDFAKEREAAAAERDRLIAEVTAERDRLLEDRELRIKALEDELNQVRNDLENEKQQRLTEEAETRDRERQEFIERDEYVRNQLGDITNLVQDQRDACERKKELMEERWQDKLSRRQEKDDKWLDLSELVQKIHNDMENDRLRAAEEKEAAEARGLERMIQELQRQTAEQRELLELFSESWRADCAKHHEDTINAVRQTAQEQVPFNVQGYLDEFSKALASEVRMLLGEVGKLREERRALQHELGYLLCMKSKYGPGGEFDPEWRPPAGGPGGPGGPPPQEPPGPPPDTQQPDLPPIAKPAWRSVPKKKDKKAKKAEKQQQQAAAQQLHDLPGMPGPSYAHMQDPRRQIQSWATWQPDPALHPTPPSVEPTLLVPDRGSPGLFGPRSESDTLSYQQTRR</sequence>
<feature type="compositionally biased region" description="Basic residues" evidence="2">
    <location>
        <begin position="3866"/>
        <end position="3876"/>
    </location>
</feature>